<accession>A0AAJ1TBV5</accession>
<gene>
    <name evidence="2" type="ORF">J2Z48_000051</name>
</gene>
<organism evidence="2 3">
    <name type="scientific">Croceifilum oryzae</name>
    <dbReference type="NCBI Taxonomy" id="1553429"/>
    <lineage>
        <taxon>Bacteria</taxon>
        <taxon>Bacillati</taxon>
        <taxon>Bacillota</taxon>
        <taxon>Bacilli</taxon>
        <taxon>Bacillales</taxon>
        <taxon>Thermoactinomycetaceae</taxon>
        <taxon>Croceifilum</taxon>
    </lineage>
</organism>
<proteinExistence type="predicted"/>
<name>A0AAJ1TBV5_9BACL</name>
<keyword evidence="3" id="KW-1185">Reference proteome</keyword>
<feature type="region of interest" description="Disordered" evidence="1">
    <location>
        <begin position="1"/>
        <end position="43"/>
    </location>
</feature>
<dbReference type="RefSeq" id="WP_307249852.1">
    <property type="nucleotide sequence ID" value="NZ_JAUSUV010000001.1"/>
</dbReference>
<comment type="caution">
    <text evidence="2">The sequence shown here is derived from an EMBL/GenBank/DDBJ whole genome shotgun (WGS) entry which is preliminary data.</text>
</comment>
<dbReference type="InterPro" id="IPR008983">
    <property type="entry name" value="Tumour_necrosis_fac-like_dom"/>
</dbReference>
<evidence type="ECO:0000256" key="1">
    <source>
        <dbReference type="SAM" id="MobiDB-lite"/>
    </source>
</evidence>
<dbReference type="EMBL" id="JAUSUV010000001">
    <property type="protein sequence ID" value="MDQ0415893.1"/>
    <property type="molecule type" value="Genomic_DNA"/>
</dbReference>
<sequence>MSRCRKHEPGCGPQGPQGPKGVRGPRGRRGRGRDGLDGVTGSTGATGTLANNFLYATIAGAGNTAVLPANSTVPYDTVLAQVGSNITLDPATGAVSLVGGHFYLVIYTVGPVTNNLIFNLLFNGALVQGTQTQVTNNSNAPHTASTIIEVPAGPPGLVTVSNLAATAVTRPQCGITVFMLS</sequence>
<evidence type="ECO:0000313" key="2">
    <source>
        <dbReference type="EMBL" id="MDQ0415893.1"/>
    </source>
</evidence>
<reference evidence="2 3" key="1">
    <citation type="submission" date="2023-07" db="EMBL/GenBank/DDBJ databases">
        <title>Genomic Encyclopedia of Type Strains, Phase IV (KMG-IV): sequencing the most valuable type-strain genomes for metagenomic binning, comparative biology and taxonomic classification.</title>
        <authorList>
            <person name="Goeker M."/>
        </authorList>
    </citation>
    <scope>NUCLEOTIDE SEQUENCE [LARGE SCALE GENOMIC DNA]</scope>
    <source>
        <strain evidence="2 3">DSM 46876</strain>
    </source>
</reference>
<evidence type="ECO:0000313" key="3">
    <source>
        <dbReference type="Proteomes" id="UP001238450"/>
    </source>
</evidence>
<evidence type="ECO:0008006" key="4">
    <source>
        <dbReference type="Google" id="ProtNLM"/>
    </source>
</evidence>
<dbReference type="AlphaFoldDB" id="A0AAJ1TBV5"/>
<protein>
    <recommendedName>
        <fullName evidence="4">Collagen-like protein</fullName>
    </recommendedName>
</protein>
<dbReference type="Proteomes" id="UP001238450">
    <property type="component" value="Unassembled WGS sequence"/>
</dbReference>
<dbReference type="Gene3D" id="2.60.120.40">
    <property type="match status" value="1"/>
</dbReference>